<dbReference type="EMBL" id="FOKO01000001">
    <property type="protein sequence ID" value="SFB74415.1"/>
    <property type="molecule type" value="Genomic_DNA"/>
</dbReference>
<gene>
    <name evidence="1" type="ORF">AWR26_18040</name>
    <name evidence="2" type="ORF">SAMN05216286_0620</name>
</gene>
<name>A0AA94KNY7_9ENTR</name>
<dbReference type="Proteomes" id="UP000078227">
    <property type="component" value="Chromosome"/>
</dbReference>
<evidence type="ECO:0000313" key="3">
    <source>
        <dbReference type="Proteomes" id="UP000078227"/>
    </source>
</evidence>
<organism evidence="2 4">
    <name type="scientific">Kosakonia oryzae</name>
    <dbReference type="NCBI Taxonomy" id="497725"/>
    <lineage>
        <taxon>Bacteria</taxon>
        <taxon>Pseudomonadati</taxon>
        <taxon>Pseudomonadota</taxon>
        <taxon>Gammaproteobacteria</taxon>
        <taxon>Enterobacterales</taxon>
        <taxon>Enterobacteriaceae</taxon>
        <taxon>Kosakonia</taxon>
    </lineage>
</organism>
<evidence type="ECO:0000313" key="1">
    <source>
        <dbReference type="EMBL" id="ANI83954.1"/>
    </source>
</evidence>
<dbReference type="KEGG" id="kor:AWR26_18040"/>
<dbReference type="Proteomes" id="UP000182314">
    <property type="component" value="Unassembled WGS sequence"/>
</dbReference>
<sequence>MIQDLLAKDVKISNVEIIKDEITDEETNTRRVFGRFVRDKMVYSFLNARTNKFNYISIRFQFIYTLKTKKVIRNEILELVNSANKSIPAVKIYLNDINGKSIKINFNVEIPYVREETLNFLVPSAIDVVSFAPFLFSSKLESKGFEHQTIS</sequence>
<evidence type="ECO:0000313" key="4">
    <source>
        <dbReference type="Proteomes" id="UP000182314"/>
    </source>
</evidence>
<reference evidence="1 3" key="2">
    <citation type="submission" date="2021-03" db="EMBL/GenBank/DDBJ databases">
        <authorList>
            <person name="Li Y."/>
            <person name="Li S."/>
            <person name="Chen M."/>
            <person name="Peng G."/>
            <person name="Tan Z."/>
            <person name="An Q."/>
        </authorList>
    </citation>
    <scope>NUCLEOTIDE SEQUENCE [LARGE SCALE GENOMIC DNA]</scope>
    <source>
        <strain evidence="1 3">Ola 51</strain>
    </source>
</reference>
<keyword evidence="3" id="KW-1185">Reference proteome</keyword>
<protein>
    <submittedName>
        <fullName evidence="2">Uncharacterized protein</fullName>
    </submittedName>
</protein>
<dbReference type="AlphaFoldDB" id="A0AA94KNY7"/>
<dbReference type="RefSeq" id="WP_064567909.1">
    <property type="nucleotide sequence ID" value="NZ_CP014007.2"/>
</dbReference>
<accession>A0AA94KNY7</accession>
<evidence type="ECO:0000313" key="2">
    <source>
        <dbReference type="EMBL" id="SFB74415.1"/>
    </source>
</evidence>
<reference evidence="2 4" key="1">
    <citation type="submission" date="2016-10" db="EMBL/GenBank/DDBJ databases">
        <authorList>
            <person name="Varghese N."/>
            <person name="Submissions S."/>
        </authorList>
    </citation>
    <scope>NUCLEOTIDE SEQUENCE [LARGE SCALE GENOMIC DNA]</scope>
    <source>
        <strain evidence="2 4">CGMCC 1.7012</strain>
    </source>
</reference>
<proteinExistence type="predicted"/>
<dbReference type="EMBL" id="CP014007">
    <property type="protein sequence ID" value="ANI83954.1"/>
    <property type="molecule type" value="Genomic_DNA"/>
</dbReference>